<dbReference type="EMBL" id="JAAXKY010000021">
    <property type="protein sequence ID" value="NMH77270.1"/>
    <property type="molecule type" value="Genomic_DNA"/>
</dbReference>
<gene>
    <name evidence="4" type="ORF">HF577_09225</name>
</gene>
<evidence type="ECO:0000259" key="3">
    <source>
        <dbReference type="Pfam" id="PF00296"/>
    </source>
</evidence>
<dbReference type="PANTHER" id="PTHR43244:SF1">
    <property type="entry name" value="5,10-METHYLENETETRAHYDROMETHANOPTERIN REDUCTASE"/>
    <property type="match status" value="1"/>
</dbReference>
<keyword evidence="1" id="KW-0560">Oxidoreductase</keyword>
<accession>A0ABX1RDS0</accession>
<evidence type="ECO:0000313" key="5">
    <source>
        <dbReference type="Proteomes" id="UP001296706"/>
    </source>
</evidence>
<dbReference type="PANTHER" id="PTHR43244">
    <property type="match status" value="1"/>
</dbReference>
<dbReference type="Proteomes" id="UP001296706">
    <property type="component" value="Unassembled WGS sequence"/>
</dbReference>
<dbReference type="SUPFAM" id="SSF51679">
    <property type="entry name" value="Bacterial luciferase-like"/>
    <property type="match status" value="1"/>
</dbReference>
<reference evidence="4 5" key="1">
    <citation type="submission" date="2020-04" db="EMBL/GenBank/DDBJ databases">
        <authorList>
            <person name="Klaysubun C."/>
            <person name="Duangmal K."/>
            <person name="Lipun K."/>
        </authorList>
    </citation>
    <scope>NUCLEOTIDE SEQUENCE [LARGE SCALE GENOMIC DNA]</scope>
    <source>
        <strain evidence="4 5">JCM 11839</strain>
    </source>
</reference>
<evidence type="ECO:0000256" key="2">
    <source>
        <dbReference type="SAM" id="MobiDB-lite"/>
    </source>
</evidence>
<sequence>MTDYGHDLLFGANPESPPEGSGDIVELAKLTEQVGLDLVTIADHPYIPDQLDTMALLSVIAARTSTLRVLPALANLPLRPPVALARTAATLDILSDGRFELGVGSGAVWDQIAAEGGPRHTPGESIAALEEAVRIIRALWTPGDPVRFDGRHYRLDGVAPGPFPVHDIPIWLGAYRPRMLQMTGRIADCWLPSSPYLPPEHLAAANAIIDEAASDAGRAPQAVRRAYNIAGEFTAEGGGFLQGPPKAWVEQLAELALTQGISTFILYRIESADVIRQFAAETVPAVREIVAAERGRPSGQPA</sequence>
<protein>
    <submittedName>
        <fullName evidence="4">LLM class flavin-dependent oxidoreductase</fullName>
    </submittedName>
</protein>
<proteinExistence type="predicted"/>
<dbReference type="InterPro" id="IPR011251">
    <property type="entry name" value="Luciferase-like_dom"/>
</dbReference>
<dbReference type="InterPro" id="IPR036661">
    <property type="entry name" value="Luciferase-like_sf"/>
</dbReference>
<evidence type="ECO:0000256" key="1">
    <source>
        <dbReference type="ARBA" id="ARBA00023002"/>
    </source>
</evidence>
<keyword evidence="5" id="KW-1185">Reference proteome</keyword>
<name>A0ABX1RDS0_9PSEU</name>
<dbReference type="RefSeq" id="WP_169395339.1">
    <property type="nucleotide sequence ID" value="NZ_BAAAJH010000010.1"/>
</dbReference>
<organism evidence="4 5">
    <name type="scientific">Pseudonocardia xinjiangensis</name>
    <dbReference type="NCBI Taxonomy" id="75289"/>
    <lineage>
        <taxon>Bacteria</taxon>
        <taxon>Bacillati</taxon>
        <taxon>Actinomycetota</taxon>
        <taxon>Actinomycetes</taxon>
        <taxon>Pseudonocardiales</taxon>
        <taxon>Pseudonocardiaceae</taxon>
        <taxon>Pseudonocardia</taxon>
    </lineage>
</organism>
<feature type="region of interest" description="Disordered" evidence="2">
    <location>
        <begin position="1"/>
        <end position="21"/>
    </location>
</feature>
<feature type="domain" description="Luciferase-like" evidence="3">
    <location>
        <begin position="19"/>
        <end position="227"/>
    </location>
</feature>
<dbReference type="Gene3D" id="3.20.20.30">
    <property type="entry name" value="Luciferase-like domain"/>
    <property type="match status" value="1"/>
</dbReference>
<comment type="caution">
    <text evidence="4">The sequence shown here is derived from an EMBL/GenBank/DDBJ whole genome shotgun (WGS) entry which is preliminary data.</text>
</comment>
<evidence type="ECO:0000313" key="4">
    <source>
        <dbReference type="EMBL" id="NMH77270.1"/>
    </source>
</evidence>
<dbReference type="Pfam" id="PF00296">
    <property type="entry name" value="Bac_luciferase"/>
    <property type="match status" value="1"/>
</dbReference>
<dbReference type="InterPro" id="IPR050564">
    <property type="entry name" value="F420-G6PD/mer"/>
</dbReference>